<name>A0A8H3XCE0_GIGMA</name>
<reference evidence="1 2" key="1">
    <citation type="journal article" date="2019" name="Environ. Microbiol.">
        <title>At the nexus of three kingdoms: the genome of the mycorrhizal fungus Gigaspora margarita provides insights into plant, endobacterial and fungal interactions.</title>
        <authorList>
            <person name="Venice F."/>
            <person name="Ghignone S."/>
            <person name="Salvioli di Fossalunga A."/>
            <person name="Amselem J."/>
            <person name="Novero M."/>
            <person name="Xianan X."/>
            <person name="Sedzielewska Toro K."/>
            <person name="Morin E."/>
            <person name="Lipzen A."/>
            <person name="Grigoriev I.V."/>
            <person name="Henrissat B."/>
            <person name="Martin F.M."/>
            <person name="Bonfante P."/>
        </authorList>
    </citation>
    <scope>NUCLEOTIDE SEQUENCE [LARGE SCALE GENOMIC DNA]</scope>
    <source>
        <strain evidence="1 2">BEG34</strain>
    </source>
</reference>
<comment type="caution">
    <text evidence="1">The sequence shown here is derived from an EMBL/GenBank/DDBJ whole genome shotgun (WGS) entry which is preliminary data.</text>
</comment>
<keyword evidence="2" id="KW-1185">Reference proteome</keyword>
<gene>
    <name evidence="1" type="ORF">F8M41_003972</name>
</gene>
<evidence type="ECO:0000313" key="2">
    <source>
        <dbReference type="Proteomes" id="UP000439903"/>
    </source>
</evidence>
<dbReference type="OrthoDB" id="10408489at2759"/>
<dbReference type="EMBL" id="WTPW01001358">
    <property type="protein sequence ID" value="KAF0441089.1"/>
    <property type="molecule type" value="Genomic_DNA"/>
</dbReference>
<sequence>MFEDNVVFDKFIENGCNENQLMEYELVGATSEGEEMEDGDEPMKSSRNFEDIDESNTSVELFVGQRFDSWSLAEHCLKEYGRQNGFVAT</sequence>
<accession>A0A8H3XCE0</accession>
<dbReference type="AlphaFoldDB" id="A0A8H3XCE0"/>
<evidence type="ECO:0000313" key="1">
    <source>
        <dbReference type="EMBL" id="KAF0441089.1"/>
    </source>
</evidence>
<dbReference type="Proteomes" id="UP000439903">
    <property type="component" value="Unassembled WGS sequence"/>
</dbReference>
<protein>
    <submittedName>
        <fullName evidence="1">Uncharacterized protein</fullName>
    </submittedName>
</protein>
<proteinExistence type="predicted"/>
<organism evidence="1 2">
    <name type="scientific">Gigaspora margarita</name>
    <dbReference type="NCBI Taxonomy" id="4874"/>
    <lineage>
        <taxon>Eukaryota</taxon>
        <taxon>Fungi</taxon>
        <taxon>Fungi incertae sedis</taxon>
        <taxon>Mucoromycota</taxon>
        <taxon>Glomeromycotina</taxon>
        <taxon>Glomeromycetes</taxon>
        <taxon>Diversisporales</taxon>
        <taxon>Gigasporaceae</taxon>
        <taxon>Gigaspora</taxon>
    </lineage>
</organism>